<comment type="similarity">
    <text evidence="2">Belongs to the UDPGP type 1 family.</text>
</comment>
<evidence type="ECO:0000256" key="1">
    <source>
        <dbReference type="ARBA" id="ARBA00005208"/>
    </source>
</evidence>
<evidence type="ECO:0000256" key="3">
    <source>
        <dbReference type="ARBA" id="ARBA00012457"/>
    </source>
</evidence>
<accession>A0A835TNF7</accession>
<evidence type="ECO:0000256" key="2">
    <source>
        <dbReference type="ARBA" id="ARBA00010401"/>
    </source>
</evidence>
<gene>
    <name evidence="7" type="ORF">HYH02_009634</name>
</gene>
<evidence type="ECO:0000313" key="8">
    <source>
        <dbReference type="Proteomes" id="UP000613740"/>
    </source>
</evidence>
<dbReference type="Proteomes" id="UP000613740">
    <property type="component" value="Unassembled WGS sequence"/>
</dbReference>
<protein>
    <recommendedName>
        <fullName evidence="3">UDP-N-acetylglucosamine diphosphorylase</fullName>
        <ecNumber evidence="3">2.7.7.23</ecNumber>
    </recommendedName>
</protein>
<dbReference type="Gene3D" id="3.90.550.10">
    <property type="entry name" value="Spore Coat Polysaccharide Biosynthesis Protein SpsA, Chain A"/>
    <property type="match status" value="1"/>
</dbReference>
<comment type="caution">
    <text evidence="7">The sequence shown here is derived from an EMBL/GenBank/DDBJ whole genome shotgun (WGS) entry which is preliminary data.</text>
</comment>
<evidence type="ECO:0000256" key="6">
    <source>
        <dbReference type="ARBA" id="ARBA00048493"/>
    </source>
</evidence>
<keyword evidence="4" id="KW-0808">Transferase</keyword>
<keyword evidence="5" id="KW-0548">Nucleotidyltransferase</keyword>
<dbReference type="OrthoDB" id="532420at2759"/>
<organism evidence="7 8">
    <name type="scientific">Chlamydomonas schloesseri</name>
    <dbReference type="NCBI Taxonomy" id="2026947"/>
    <lineage>
        <taxon>Eukaryota</taxon>
        <taxon>Viridiplantae</taxon>
        <taxon>Chlorophyta</taxon>
        <taxon>core chlorophytes</taxon>
        <taxon>Chlorophyceae</taxon>
        <taxon>CS clade</taxon>
        <taxon>Chlamydomonadales</taxon>
        <taxon>Chlamydomonadaceae</taxon>
        <taxon>Chlamydomonas</taxon>
    </lineage>
</organism>
<dbReference type="GO" id="GO:0006048">
    <property type="term" value="P:UDP-N-acetylglucosamine biosynthetic process"/>
    <property type="evidence" value="ECO:0007669"/>
    <property type="project" value="TreeGrafter"/>
</dbReference>
<dbReference type="InterPro" id="IPR039741">
    <property type="entry name" value="UDP-sugar_pyrophosphorylase"/>
</dbReference>
<dbReference type="CDD" id="cd04193">
    <property type="entry name" value="UDPGlcNAc_PPase"/>
    <property type="match status" value="1"/>
</dbReference>
<dbReference type="EC" id="2.7.7.23" evidence="3"/>
<dbReference type="InterPro" id="IPR002618">
    <property type="entry name" value="UDPGP_fam"/>
</dbReference>
<evidence type="ECO:0000256" key="5">
    <source>
        <dbReference type="ARBA" id="ARBA00022695"/>
    </source>
</evidence>
<name>A0A835TNF7_9CHLO</name>
<dbReference type="AlphaFoldDB" id="A0A835TNF7"/>
<dbReference type="InterPro" id="IPR029044">
    <property type="entry name" value="Nucleotide-diphossugar_trans"/>
</dbReference>
<dbReference type="EMBL" id="JAEHOD010000033">
    <property type="protein sequence ID" value="KAG2442146.1"/>
    <property type="molecule type" value="Genomic_DNA"/>
</dbReference>
<keyword evidence="8" id="KW-1185">Reference proteome</keyword>
<dbReference type="SUPFAM" id="SSF53448">
    <property type="entry name" value="Nucleotide-diphospho-sugar transferases"/>
    <property type="match status" value="1"/>
</dbReference>
<comment type="pathway">
    <text evidence="1">Nucleotide-sugar biosynthesis; UDP-N-acetyl-alpha-D-glucosamine biosynthesis; UDP-N-acetyl-alpha-D-glucosamine from N-acetyl-alpha-D-glucosamine 1-phosphate: step 1/1.</text>
</comment>
<comment type="catalytic activity">
    <reaction evidence="6">
        <text>N-acetyl-alpha-D-glucosamine 1-phosphate + UTP + H(+) = UDP-N-acetyl-alpha-D-glucosamine + diphosphate</text>
        <dbReference type="Rhea" id="RHEA:13509"/>
        <dbReference type="ChEBI" id="CHEBI:15378"/>
        <dbReference type="ChEBI" id="CHEBI:33019"/>
        <dbReference type="ChEBI" id="CHEBI:46398"/>
        <dbReference type="ChEBI" id="CHEBI:57705"/>
        <dbReference type="ChEBI" id="CHEBI:57776"/>
        <dbReference type="EC" id="2.7.7.23"/>
    </reaction>
</comment>
<evidence type="ECO:0000313" key="7">
    <source>
        <dbReference type="EMBL" id="KAG2442146.1"/>
    </source>
</evidence>
<dbReference type="PANTHER" id="PTHR11952">
    <property type="entry name" value="UDP- GLUCOSE PYROPHOSPHORYLASE"/>
    <property type="match status" value="1"/>
</dbReference>
<sequence>MSGAAADLEQRAQQARAAAEAAGQGHVLEHWASLADSEKETLLKDLEGLDYGYLSRVFSSSMAVSSAPTFDGIEPARDVLQLKDWEASDKAAEWTQHGYHLIAEGRAAVLLLAGGQGTRLGSSAPKGCYDIRLPSHKSLFQLQAERLLRMQQLAAAATNTAAADVKPLRWYVMTSAFTHDETVAHFEQHGFFGLTREQVIFFQQGFLPCFTEDGKLILEAPGRLAKAPDGNGGVYLALARSGLLDDMAAAGVEALDCYCVDNALARLGDPRFLGYCHGYCHGGGGEGGAGAGADVGARVVAKAYPEEKVGVFARRAAAASAAAADGSGSGSAGTPAGALCVLEYSELDPGRAAATDPATGQLYFNWSNICMHYFSVTWLRRVAAQLLAGGGTPYHVARKRIPSVAGPVAGVKLELFIFDTFPLAGERTALVEVDRREEFAPVKNAPGSASDSPDTARAALLTLHAGWVRAAGGAVTCAEGVEVSPLLSYGGEGLGPVVGGKSYEQPWADELQRPAA</sequence>
<dbReference type="Pfam" id="PF01704">
    <property type="entry name" value="UDPGP"/>
    <property type="match status" value="1"/>
</dbReference>
<dbReference type="GO" id="GO:0003977">
    <property type="term" value="F:UDP-N-acetylglucosamine diphosphorylase activity"/>
    <property type="evidence" value="ECO:0007669"/>
    <property type="project" value="UniProtKB-EC"/>
</dbReference>
<reference evidence="7" key="1">
    <citation type="journal article" date="2020" name="bioRxiv">
        <title>Comparative genomics of Chlamydomonas.</title>
        <authorList>
            <person name="Craig R.J."/>
            <person name="Hasan A.R."/>
            <person name="Ness R.W."/>
            <person name="Keightley P.D."/>
        </authorList>
    </citation>
    <scope>NUCLEOTIDE SEQUENCE</scope>
    <source>
        <strain evidence="7">CCAP 11/173</strain>
    </source>
</reference>
<evidence type="ECO:0000256" key="4">
    <source>
        <dbReference type="ARBA" id="ARBA00022679"/>
    </source>
</evidence>
<dbReference type="PANTHER" id="PTHR11952:SF2">
    <property type="entry name" value="LD24639P"/>
    <property type="match status" value="1"/>
</dbReference>
<proteinExistence type="inferred from homology"/>